<feature type="domain" description="Tyrosinase copper-binding" evidence="5">
    <location>
        <begin position="308"/>
        <end position="319"/>
    </location>
</feature>
<keyword evidence="1" id="KW-0479">Metal-binding</keyword>
<dbReference type="GeneID" id="96003315"/>
<dbReference type="InterPro" id="IPR008922">
    <property type="entry name" value="Di-copper_centre_dom_sf"/>
</dbReference>
<comment type="caution">
    <text evidence="6">The sequence shown here is derived from an EMBL/GenBank/DDBJ whole genome shotgun (WGS) entry which is preliminary data.</text>
</comment>
<accession>A0AB34KZZ7</accession>
<dbReference type="EMBL" id="JAAQHG020000004">
    <property type="protein sequence ID" value="KAL1589652.1"/>
    <property type="molecule type" value="Genomic_DNA"/>
</dbReference>
<dbReference type="AlphaFoldDB" id="A0AB34KZZ7"/>
<evidence type="ECO:0000259" key="4">
    <source>
        <dbReference type="PROSITE" id="PS00497"/>
    </source>
</evidence>
<dbReference type="PROSITE" id="PS00498">
    <property type="entry name" value="TYROSINASE_2"/>
    <property type="match status" value="1"/>
</dbReference>
<dbReference type="RefSeq" id="XP_069232757.1">
    <property type="nucleotide sequence ID" value="XM_069370477.1"/>
</dbReference>
<proteinExistence type="predicted"/>
<evidence type="ECO:0000256" key="1">
    <source>
        <dbReference type="ARBA" id="ARBA00022723"/>
    </source>
</evidence>
<reference evidence="6 7" key="1">
    <citation type="journal article" date="2020" name="Microbiol. Resour. Announc.">
        <title>Draft Genome Sequence of a Cladosporium Species Isolated from the Mesophotic Ascidian Didemnum maculosum.</title>
        <authorList>
            <person name="Gioti A."/>
            <person name="Siaperas R."/>
            <person name="Nikolaivits E."/>
            <person name="Le Goff G."/>
            <person name="Ouazzani J."/>
            <person name="Kotoulas G."/>
            <person name="Topakas E."/>
        </authorList>
    </citation>
    <scope>NUCLEOTIDE SEQUENCE [LARGE SCALE GENOMIC DNA]</scope>
    <source>
        <strain evidence="6 7">TM138-S3</strain>
    </source>
</reference>
<dbReference type="Pfam" id="PF00264">
    <property type="entry name" value="Tyrosinase"/>
    <property type="match status" value="1"/>
</dbReference>
<feature type="signal peptide" evidence="3">
    <location>
        <begin position="1"/>
        <end position="19"/>
    </location>
</feature>
<organism evidence="6 7">
    <name type="scientific">Cladosporium halotolerans</name>
    <dbReference type="NCBI Taxonomy" id="1052096"/>
    <lineage>
        <taxon>Eukaryota</taxon>
        <taxon>Fungi</taxon>
        <taxon>Dikarya</taxon>
        <taxon>Ascomycota</taxon>
        <taxon>Pezizomycotina</taxon>
        <taxon>Dothideomycetes</taxon>
        <taxon>Dothideomycetidae</taxon>
        <taxon>Cladosporiales</taxon>
        <taxon>Cladosporiaceae</taxon>
        <taxon>Cladosporium</taxon>
    </lineage>
</organism>
<dbReference type="PANTHER" id="PTHR11474:SF125">
    <property type="entry name" value="N-ACETYL-6-HYDROXYTRYPTOPHAN OXIDASE IVOB-RELATED"/>
    <property type="match status" value="1"/>
</dbReference>
<dbReference type="Gene3D" id="1.10.1280.10">
    <property type="entry name" value="Di-copper center containing domain from catechol oxidase"/>
    <property type="match status" value="1"/>
</dbReference>
<evidence type="ECO:0000256" key="2">
    <source>
        <dbReference type="ARBA" id="ARBA00023002"/>
    </source>
</evidence>
<dbReference type="PANTHER" id="PTHR11474">
    <property type="entry name" value="TYROSINASE FAMILY MEMBER"/>
    <property type="match status" value="1"/>
</dbReference>
<dbReference type="Proteomes" id="UP000803884">
    <property type="component" value="Unassembled WGS sequence"/>
</dbReference>
<keyword evidence="7" id="KW-1185">Reference proteome</keyword>
<dbReference type="PRINTS" id="PR00092">
    <property type="entry name" value="TYROSINASE"/>
</dbReference>
<keyword evidence="2" id="KW-0560">Oxidoreductase</keyword>
<dbReference type="PROSITE" id="PS00497">
    <property type="entry name" value="TYROSINASE_1"/>
    <property type="match status" value="1"/>
</dbReference>
<dbReference type="SUPFAM" id="SSF48056">
    <property type="entry name" value="Di-copper centre-containing domain"/>
    <property type="match status" value="1"/>
</dbReference>
<name>A0AB34KZZ7_9PEZI</name>
<keyword evidence="3" id="KW-0732">Signal</keyword>
<evidence type="ECO:0000313" key="6">
    <source>
        <dbReference type="EMBL" id="KAL1589652.1"/>
    </source>
</evidence>
<dbReference type="GO" id="GO:0046872">
    <property type="term" value="F:metal ion binding"/>
    <property type="evidence" value="ECO:0007669"/>
    <property type="project" value="UniProtKB-KW"/>
</dbReference>
<evidence type="ECO:0000313" key="7">
    <source>
        <dbReference type="Proteomes" id="UP000803884"/>
    </source>
</evidence>
<feature type="domain" description="Tyrosinase copper-binding" evidence="4">
    <location>
        <begin position="114"/>
        <end position="131"/>
    </location>
</feature>
<protein>
    <recommendedName>
        <fullName evidence="4 5">Tyrosinase copper-binding domain-containing protein</fullName>
    </recommendedName>
</protein>
<dbReference type="InterPro" id="IPR050316">
    <property type="entry name" value="Tyrosinase/Hemocyanin"/>
</dbReference>
<evidence type="ECO:0000259" key="5">
    <source>
        <dbReference type="PROSITE" id="PS00498"/>
    </source>
</evidence>
<feature type="chain" id="PRO_5044324103" description="Tyrosinase copper-binding domain-containing protein" evidence="3">
    <location>
        <begin position="20"/>
        <end position="385"/>
    </location>
</feature>
<sequence length="385" mass="42073">MHLASTVAAASLLAANAHAWSPSPTNGTDKLAQEGLANLEAYHKSLNSSSSCNLGNAAVRREWLTLSDEEKIAYISAVKCLMSKPSISGDAIPGAKSRYDDFVGVHINQTLSIHATGNFLSWHRYFTWTYEHALREECGYEGYQPYINWGKYAHDIVGSPLFDGSETSIGGDGEFIPHQGFGIPSNDAPEFVIPPGNGSGCVTTGPFRNMTVRLGPVTPSLYNLTANPRADGLGLNPRCLRRDLSNIGARRGSTEDISYELISNRTDIISFQNRMQGDFPNKYFGVHAGGHFWVGGDPGGDLYASPGDPYFFLHHAQIDRTWWIWQNQDPKNRQNAIGGTNTIFNFPPSANTTLEDLIDIGVNAPAIKIGSAMSTLKNQFCYTYA</sequence>
<dbReference type="InterPro" id="IPR002227">
    <property type="entry name" value="Tyrosinase_Cu-bd"/>
</dbReference>
<evidence type="ECO:0000256" key="3">
    <source>
        <dbReference type="SAM" id="SignalP"/>
    </source>
</evidence>
<gene>
    <name evidence="6" type="ORF">WHR41_01871</name>
</gene>
<dbReference type="GO" id="GO:0016491">
    <property type="term" value="F:oxidoreductase activity"/>
    <property type="evidence" value="ECO:0007669"/>
    <property type="project" value="UniProtKB-KW"/>
</dbReference>